<dbReference type="EMBL" id="CAJVPU010002491">
    <property type="protein sequence ID" value="CAG8502058.1"/>
    <property type="molecule type" value="Genomic_DNA"/>
</dbReference>
<dbReference type="Proteomes" id="UP000789702">
    <property type="component" value="Unassembled WGS sequence"/>
</dbReference>
<name>A0ACA9L2K8_9GLOM</name>
<reference evidence="1" key="1">
    <citation type="submission" date="2021-06" db="EMBL/GenBank/DDBJ databases">
        <authorList>
            <person name="Kallberg Y."/>
            <person name="Tangrot J."/>
            <person name="Rosling A."/>
        </authorList>
    </citation>
    <scope>NUCLEOTIDE SEQUENCE</scope>
    <source>
        <strain evidence="1">IL203A</strain>
    </source>
</reference>
<evidence type="ECO:0000313" key="2">
    <source>
        <dbReference type="Proteomes" id="UP000789702"/>
    </source>
</evidence>
<gene>
    <name evidence="1" type="ORF">DHETER_LOCUS3053</name>
</gene>
<protein>
    <submittedName>
        <fullName evidence="1">1422_t:CDS:1</fullName>
    </submittedName>
</protein>
<organism evidence="1 2">
    <name type="scientific">Dentiscutata heterogama</name>
    <dbReference type="NCBI Taxonomy" id="1316150"/>
    <lineage>
        <taxon>Eukaryota</taxon>
        <taxon>Fungi</taxon>
        <taxon>Fungi incertae sedis</taxon>
        <taxon>Mucoromycota</taxon>
        <taxon>Glomeromycotina</taxon>
        <taxon>Glomeromycetes</taxon>
        <taxon>Diversisporales</taxon>
        <taxon>Gigasporaceae</taxon>
        <taxon>Dentiscutata</taxon>
    </lineage>
</organism>
<accession>A0ACA9L2K8</accession>
<evidence type="ECO:0000313" key="1">
    <source>
        <dbReference type="EMBL" id="CAG8502058.1"/>
    </source>
</evidence>
<keyword evidence="2" id="KW-1185">Reference proteome</keyword>
<proteinExistence type="predicted"/>
<sequence length="140" mass="15681">MKFAISEINSALKEAVGKGYKVPPLNVVILEAGPAPNTNLVTYKACEMYIEDLELNQGESLDIACNEAIFRRLTDFSNNQLKLNPILGQWYTSKDICSALISAFSGYRLFGLASTLGKKYLEKLQDVVNYKAIFHIFEHI</sequence>
<comment type="caution">
    <text evidence="1">The sequence shown here is derived from an EMBL/GenBank/DDBJ whole genome shotgun (WGS) entry which is preliminary data.</text>
</comment>